<dbReference type="InterPro" id="IPR000403">
    <property type="entry name" value="PI3/4_kinase_cat_dom"/>
</dbReference>
<dbReference type="SMART" id="SM00146">
    <property type="entry name" value="PI3Kc"/>
    <property type="match status" value="1"/>
</dbReference>
<dbReference type="GeneID" id="20221957"/>
<dbReference type="InterPro" id="IPR016024">
    <property type="entry name" value="ARM-type_fold"/>
</dbReference>
<keyword evidence="6" id="KW-1185">Reference proteome</keyword>
<dbReference type="GO" id="GO:0016477">
    <property type="term" value="P:cell migration"/>
    <property type="evidence" value="ECO:0007669"/>
    <property type="project" value="TreeGrafter"/>
</dbReference>
<sequence>MAHKDLQPTSATSCLEENHSISTLLCRAPLRRLSQHERESLWEYREKLRLLPEIMPIFSLAIPRQNRDAFAEARVFAACHWWQYRNIQEARCCRRWGILSAQTRVALACLSAQHADCFTRAFACQLLDELADKSLFEIFLQLTQALKLEAQHDSALARLLIRRAACSPLSLGHRLFWLLRAEMHLPGFSERYGVVLHAFLSSARQHCAQRWLTAANHALKDFETERHQRLAKRLGVNAGTSVHNAWKAIHGYSTCLNPALRCGRIRVEQCKVLTSKKLPLYVVLQNCDWRGDDFHLIFKDGDDLRQDQLTLQLLRLMDGLWRNAGLDLQMLPYVCVATGHNTGMIEVVPSATTTADIQVEYGGGAKGAFNDQVVSSFLLQHNRDATQYERAQQSFLKTCAGYCVATHVLGIGDRHADNIMVTKRGRLFHIDFGHFLGNFKFKYGVRRERSPFVFTPEMKRVIVHTPGRITEQIRLLHDIRLSRGDVLRVKGTVIVTLFTLMLPAAMPELLDSEDIDYCLGQLALGLSPREAAESFSRDIKLAQAAISRRLDNYIHNWKHTRAEPS</sequence>
<evidence type="ECO:0000313" key="5">
    <source>
        <dbReference type="EMBL" id="EGB03742.1"/>
    </source>
</evidence>
<feature type="domain" description="PI3K/PI4K catalytic" evidence="3">
    <location>
        <begin position="266"/>
        <end position="547"/>
    </location>
</feature>
<dbReference type="eggNOG" id="KOG0904">
    <property type="taxonomic scope" value="Eukaryota"/>
</dbReference>
<dbReference type="InterPro" id="IPR011009">
    <property type="entry name" value="Kinase-like_dom_sf"/>
</dbReference>
<keyword evidence="1" id="KW-0808">Transferase</keyword>
<dbReference type="GO" id="GO:0016303">
    <property type="term" value="F:1-phosphatidylinositol-3-kinase activity"/>
    <property type="evidence" value="ECO:0007669"/>
    <property type="project" value="TreeGrafter"/>
</dbReference>
<dbReference type="Gene3D" id="1.10.1070.11">
    <property type="entry name" value="Phosphatidylinositol 3-/4-kinase, catalytic domain"/>
    <property type="match status" value="1"/>
</dbReference>
<dbReference type="Pfam" id="PF00454">
    <property type="entry name" value="PI3_PI4_kinase"/>
    <property type="match status" value="1"/>
</dbReference>
<dbReference type="KEGG" id="aaf:AURANDRAFT_39233"/>
<feature type="domain" description="PIK helical" evidence="4">
    <location>
        <begin position="7"/>
        <end position="202"/>
    </location>
</feature>
<dbReference type="SUPFAM" id="SSF48371">
    <property type="entry name" value="ARM repeat"/>
    <property type="match status" value="1"/>
</dbReference>
<keyword evidence="2" id="KW-0418">Kinase</keyword>
<name>F0YMB8_AURAN</name>
<evidence type="ECO:0000256" key="2">
    <source>
        <dbReference type="ARBA" id="ARBA00022777"/>
    </source>
</evidence>
<dbReference type="PROSITE" id="PS00915">
    <property type="entry name" value="PI3_4_KINASE_1"/>
    <property type="match status" value="1"/>
</dbReference>
<protein>
    <recommendedName>
        <fullName evidence="7">Phosphatidylinositol 3-kinase</fullName>
    </recommendedName>
</protein>
<dbReference type="GO" id="GO:0005886">
    <property type="term" value="C:plasma membrane"/>
    <property type="evidence" value="ECO:0007669"/>
    <property type="project" value="TreeGrafter"/>
</dbReference>
<dbReference type="PROSITE" id="PS51545">
    <property type="entry name" value="PIK_HELICAL"/>
    <property type="match status" value="1"/>
</dbReference>
<dbReference type="AlphaFoldDB" id="F0YMB8"/>
<proteinExistence type="predicted"/>
<dbReference type="GO" id="GO:0048015">
    <property type="term" value="P:phosphatidylinositol-mediated signaling"/>
    <property type="evidence" value="ECO:0007669"/>
    <property type="project" value="TreeGrafter"/>
</dbReference>
<dbReference type="SUPFAM" id="SSF56112">
    <property type="entry name" value="Protein kinase-like (PK-like)"/>
    <property type="match status" value="1"/>
</dbReference>
<dbReference type="GO" id="GO:0005942">
    <property type="term" value="C:phosphatidylinositol 3-kinase complex"/>
    <property type="evidence" value="ECO:0007669"/>
    <property type="project" value="TreeGrafter"/>
</dbReference>
<evidence type="ECO:0008006" key="7">
    <source>
        <dbReference type="Google" id="ProtNLM"/>
    </source>
</evidence>
<dbReference type="PANTHER" id="PTHR10048:SF14">
    <property type="entry name" value="LD28067P"/>
    <property type="match status" value="1"/>
</dbReference>
<dbReference type="RefSeq" id="XP_009041596.1">
    <property type="nucleotide sequence ID" value="XM_009043348.1"/>
</dbReference>
<evidence type="ECO:0000259" key="3">
    <source>
        <dbReference type="PROSITE" id="PS50290"/>
    </source>
</evidence>
<dbReference type="Gene3D" id="1.25.40.70">
    <property type="entry name" value="Phosphatidylinositol 3-kinase, accessory domain (PIK)"/>
    <property type="match status" value="1"/>
</dbReference>
<evidence type="ECO:0000256" key="1">
    <source>
        <dbReference type="ARBA" id="ARBA00022679"/>
    </source>
</evidence>
<dbReference type="PROSITE" id="PS00916">
    <property type="entry name" value="PI3_4_KINASE_2"/>
    <property type="match status" value="1"/>
</dbReference>
<dbReference type="Gene3D" id="3.30.1010.10">
    <property type="entry name" value="Phosphatidylinositol 3-kinase Catalytic Subunit, Chain A, domain 4"/>
    <property type="match status" value="1"/>
</dbReference>
<dbReference type="EMBL" id="GL833163">
    <property type="protein sequence ID" value="EGB03742.1"/>
    <property type="molecule type" value="Genomic_DNA"/>
</dbReference>
<dbReference type="CDD" id="cd00891">
    <property type="entry name" value="PI3Kc"/>
    <property type="match status" value="1"/>
</dbReference>
<evidence type="ECO:0000259" key="4">
    <source>
        <dbReference type="PROSITE" id="PS51545"/>
    </source>
</evidence>
<dbReference type="InterPro" id="IPR035448">
    <property type="entry name" value="PI3Kc"/>
</dbReference>
<gene>
    <name evidence="5" type="ORF">AURANDRAFT_39233</name>
</gene>
<dbReference type="SMART" id="SM00145">
    <property type="entry name" value="PI3Ka"/>
    <property type="match status" value="1"/>
</dbReference>
<dbReference type="OrthoDB" id="67688at2759"/>
<dbReference type="InParanoid" id="F0YMB8"/>
<dbReference type="PROSITE" id="PS50290">
    <property type="entry name" value="PI3_4_KINASE_3"/>
    <property type="match status" value="1"/>
</dbReference>
<dbReference type="Proteomes" id="UP000002729">
    <property type="component" value="Unassembled WGS sequence"/>
</dbReference>
<dbReference type="InterPro" id="IPR042236">
    <property type="entry name" value="PI3K_accessory_sf"/>
</dbReference>
<dbReference type="GO" id="GO:0043491">
    <property type="term" value="P:phosphatidylinositol 3-kinase/protein kinase B signal transduction"/>
    <property type="evidence" value="ECO:0007669"/>
    <property type="project" value="TreeGrafter"/>
</dbReference>
<organism evidence="6">
    <name type="scientific">Aureococcus anophagefferens</name>
    <name type="common">Harmful bloom alga</name>
    <dbReference type="NCBI Taxonomy" id="44056"/>
    <lineage>
        <taxon>Eukaryota</taxon>
        <taxon>Sar</taxon>
        <taxon>Stramenopiles</taxon>
        <taxon>Ochrophyta</taxon>
        <taxon>Pelagophyceae</taxon>
        <taxon>Pelagomonadales</taxon>
        <taxon>Pelagomonadaceae</taxon>
        <taxon>Aureococcus</taxon>
    </lineage>
</organism>
<dbReference type="InterPro" id="IPR001263">
    <property type="entry name" value="PI3K_accessory_dom"/>
</dbReference>
<dbReference type="InterPro" id="IPR018936">
    <property type="entry name" value="PI3/4_kinase_CS"/>
</dbReference>
<dbReference type="GO" id="GO:0005737">
    <property type="term" value="C:cytoplasm"/>
    <property type="evidence" value="ECO:0007669"/>
    <property type="project" value="TreeGrafter"/>
</dbReference>
<dbReference type="InterPro" id="IPR036940">
    <property type="entry name" value="PI3/4_kinase_cat_sf"/>
</dbReference>
<evidence type="ECO:0000313" key="6">
    <source>
        <dbReference type="Proteomes" id="UP000002729"/>
    </source>
</evidence>
<dbReference type="Pfam" id="PF00613">
    <property type="entry name" value="PI3Ka"/>
    <property type="match status" value="1"/>
</dbReference>
<dbReference type="GO" id="GO:0035005">
    <property type="term" value="F:1-phosphatidylinositol-4-phosphate 3-kinase activity"/>
    <property type="evidence" value="ECO:0007669"/>
    <property type="project" value="TreeGrafter"/>
</dbReference>
<dbReference type="OMA" id="LIPRWES"/>
<dbReference type="InterPro" id="IPR015433">
    <property type="entry name" value="PI3/4_kinase"/>
</dbReference>
<dbReference type="PANTHER" id="PTHR10048">
    <property type="entry name" value="PHOSPHATIDYLINOSITOL KINASE"/>
    <property type="match status" value="1"/>
</dbReference>
<accession>F0YMB8</accession>
<reference evidence="5 6" key="1">
    <citation type="journal article" date="2011" name="Proc. Natl. Acad. Sci. U.S.A.">
        <title>Niche of harmful alga Aureococcus anophagefferens revealed through ecogenomics.</title>
        <authorList>
            <person name="Gobler C.J."/>
            <person name="Berry D.L."/>
            <person name="Dyhrman S.T."/>
            <person name="Wilhelm S.W."/>
            <person name="Salamov A."/>
            <person name="Lobanov A.V."/>
            <person name="Zhang Y."/>
            <person name="Collier J.L."/>
            <person name="Wurch L.L."/>
            <person name="Kustka A.B."/>
            <person name="Dill B.D."/>
            <person name="Shah M."/>
            <person name="VerBerkmoes N.C."/>
            <person name="Kuo A."/>
            <person name="Terry A."/>
            <person name="Pangilinan J."/>
            <person name="Lindquist E.A."/>
            <person name="Lucas S."/>
            <person name="Paulsen I.T."/>
            <person name="Hattenrath-Lehmann T.K."/>
            <person name="Talmage S.C."/>
            <person name="Walker E.A."/>
            <person name="Koch F."/>
            <person name="Burson A.M."/>
            <person name="Marcoval M.A."/>
            <person name="Tang Y.Z."/>
            <person name="Lecleir G.R."/>
            <person name="Coyne K.J."/>
            <person name="Berg G.M."/>
            <person name="Bertrand E.M."/>
            <person name="Saito M.A."/>
            <person name="Gladyshev V.N."/>
            <person name="Grigoriev I.V."/>
        </authorList>
    </citation>
    <scope>NUCLEOTIDE SEQUENCE [LARGE SCALE GENOMIC DNA]</scope>
    <source>
        <strain evidence="6">CCMP 1984</strain>
    </source>
</reference>